<evidence type="ECO:0000256" key="7">
    <source>
        <dbReference type="NCBIfam" id="TIGR02732"/>
    </source>
</evidence>
<reference evidence="9" key="2">
    <citation type="journal article" date="2022" name="Microbiol. Resour. Announc.">
        <title>Metagenome Sequencing to Explore Phylogenomics of Terrestrial Cyanobacteria.</title>
        <authorList>
            <person name="Ward R.D."/>
            <person name="Stajich J.E."/>
            <person name="Johansen J.R."/>
            <person name="Huntemann M."/>
            <person name="Clum A."/>
            <person name="Foster B."/>
            <person name="Foster B."/>
            <person name="Roux S."/>
            <person name="Palaniappan K."/>
            <person name="Varghese N."/>
            <person name="Mukherjee S."/>
            <person name="Reddy T.B.K."/>
            <person name="Daum C."/>
            <person name="Copeland A."/>
            <person name="Chen I.A."/>
            <person name="Ivanova N.N."/>
            <person name="Kyrpides N.C."/>
            <person name="Shapiro N."/>
            <person name="Eloe-Fadrosh E.A."/>
            <person name="Pietrasiak N."/>
        </authorList>
    </citation>
    <scope>NUCLEOTIDE SEQUENCE</scope>
    <source>
        <strain evidence="9">HA4357-MV3</strain>
    </source>
</reference>
<proteinExistence type="inferred from homology"/>
<dbReference type="PANTHER" id="PTHR42923">
    <property type="entry name" value="PROTOPORPHYRINOGEN OXIDASE"/>
    <property type="match status" value="1"/>
</dbReference>
<evidence type="ECO:0000313" key="9">
    <source>
        <dbReference type="EMBL" id="MBW4433829.1"/>
    </source>
</evidence>
<keyword evidence="5" id="KW-0125">Carotenoid biosynthesis</keyword>
<evidence type="ECO:0000256" key="2">
    <source>
        <dbReference type="ARBA" id="ARBA00004900"/>
    </source>
</evidence>
<dbReference type="Pfam" id="PF01593">
    <property type="entry name" value="Amino_oxidase"/>
    <property type="match status" value="1"/>
</dbReference>
<evidence type="ECO:0000256" key="6">
    <source>
        <dbReference type="ARBA" id="ARBA00023002"/>
    </source>
</evidence>
<evidence type="ECO:0000256" key="1">
    <source>
        <dbReference type="ARBA" id="ARBA00000914"/>
    </source>
</evidence>
<dbReference type="InterPro" id="IPR036188">
    <property type="entry name" value="FAD/NAD-bd_sf"/>
</dbReference>
<keyword evidence="6 9" id="KW-0560">Oxidoreductase</keyword>
<dbReference type="EMBL" id="JAHHHW010000115">
    <property type="protein sequence ID" value="MBW4433829.1"/>
    <property type="molecule type" value="Genomic_DNA"/>
</dbReference>
<dbReference type="PRINTS" id="PR00419">
    <property type="entry name" value="ADXRDTASE"/>
</dbReference>
<dbReference type="Gene3D" id="3.50.50.60">
    <property type="entry name" value="FAD/NAD(P)-binding domain"/>
    <property type="match status" value="1"/>
</dbReference>
<comment type="similarity">
    <text evidence="3">Belongs to the zeta carotene desaturase family.</text>
</comment>
<protein>
    <recommendedName>
        <fullName evidence="4 7">9,9'-di-cis-zeta-carotene desaturase</fullName>
        <ecNumber evidence="4 7">1.3.5.6</ecNumber>
    </recommendedName>
</protein>
<reference evidence="9" key="1">
    <citation type="submission" date="2021-05" db="EMBL/GenBank/DDBJ databases">
        <authorList>
            <person name="Pietrasiak N."/>
            <person name="Ward R."/>
            <person name="Stajich J.E."/>
            <person name="Kurbessoian T."/>
        </authorList>
    </citation>
    <scope>NUCLEOTIDE SEQUENCE</scope>
    <source>
        <strain evidence="9">HA4357-MV3</strain>
    </source>
</reference>
<evidence type="ECO:0000256" key="3">
    <source>
        <dbReference type="ARBA" id="ARBA00010192"/>
    </source>
</evidence>
<dbReference type="EC" id="1.3.5.6" evidence="4 7"/>
<accession>A0A9E3LUZ0</accession>
<comment type="caution">
    <text evidence="9">The sequence shown here is derived from an EMBL/GenBank/DDBJ whole genome shotgun (WGS) entry which is preliminary data.</text>
</comment>
<feature type="domain" description="Amine oxidase" evidence="8">
    <location>
        <begin position="10"/>
        <end position="474"/>
    </location>
</feature>
<organism evidence="9 10">
    <name type="scientific">Pelatocladus maniniholoensis HA4357-MV3</name>
    <dbReference type="NCBI Taxonomy" id="1117104"/>
    <lineage>
        <taxon>Bacteria</taxon>
        <taxon>Bacillati</taxon>
        <taxon>Cyanobacteriota</taxon>
        <taxon>Cyanophyceae</taxon>
        <taxon>Nostocales</taxon>
        <taxon>Nostocaceae</taxon>
        <taxon>Pelatocladus</taxon>
    </lineage>
</organism>
<evidence type="ECO:0000259" key="8">
    <source>
        <dbReference type="Pfam" id="PF01593"/>
    </source>
</evidence>
<dbReference type="AlphaFoldDB" id="A0A9E3LUZ0"/>
<dbReference type="GO" id="GO:0016117">
    <property type="term" value="P:carotenoid biosynthetic process"/>
    <property type="evidence" value="ECO:0007669"/>
    <property type="project" value="UniProtKB-KW"/>
</dbReference>
<sequence length="479" mass="53481">MRVAIIGAGLAGLATAVDLADAGCEIQIFESRPFVGGKVSSWVDGDGNHIEMGLHVFFGNYNQLLKLMKKMGAFENLLPKEHIHNFINKGGKTGALDFRFFLGAPFNGLKAFFTTSQLSLLDKLQNAVALSTSPVVRGLVDFEGAMQDIRNLDKVSFAEWFRSHGGSNGSIKRMWNPIAYALGFIDCENISARCMLTIFQLFAVRTEASKLRMLKGSPYEYLHKPILEYLKARGTTIHTRRRVREVQFVEEKEQTCVTGLVIADGDTEEKITADAYVAACDLPGIQRLLPQEWRQWSEFDNIYKLDAVPVATVQLRFDGWVTELQNVEARKQLNHAAGIDNLLYTADADFSCFADLALTSPADYYRQGQGSLLQVVLTPGDPFIKKSNEEIAQHVLAQVHELFPSSRELNMTWYSVVKLAQSLYREAPGMDIYRPRQKTPVANFFLAGSYTQQDYIDSMEGATISGMLAAKAILETMKQ</sequence>
<dbReference type="InterPro" id="IPR050464">
    <property type="entry name" value="Zeta_carotene_desat/Oxidored"/>
</dbReference>
<dbReference type="Proteomes" id="UP000813215">
    <property type="component" value="Unassembled WGS sequence"/>
</dbReference>
<comment type="pathway">
    <text evidence="2">Carotenoid biosynthesis; lycopene biosynthesis.</text>
</comment>
<evidence type="ECO:0000313" key="10">
    <source>
        <dbReference type="Proteomes" id="UP000813215"/>
    </source>
</evidence>
<evidence type="ECO:0000256" key="5">
    <source>
        <dbReference type="ARBA" id="ARBA00022746"/>
    </source>
</evidence>
<dbReference type="SUPFAM" id="SSF51905">
    <property type="entry name" value="FAD/NAD(P)-binding domain"/>
    <property type="match status" value="1"/>
</dbReference>
<evidence type="ECO:0000256" key="4">
    <source>
        <dbReference type="ARBA" id="ARBA00012788"/>
    </source>
</evidence>
<dbReference type="NCBIfam" id="TIGR02732">
    <property type="entry name" value="zeta_caro_desat"/>
    <property type="match status" value="1"/>
</dbReference>
<comment type="catalytic activity">
    <reaction evidence="1">
        <text>9,9'-di-cis-zeta-carotene + 2 a quinone = 7,7',9,9'-tetra-cis-lycopene + 2 a quinol</text>
        <dbReference type="Rhea" id="RHEA:30955"/>
        <dbReference type="ChEBI" id="CHEBI:24646"/>
        <dbReference type="ChEBI" id="CHEBI:48716"/>
        <dbReference type="ChEBI" id="CHEBI:62466"/>
        <dbReference type="ChEBI" id="CHEBI:132124"/>
        <dbReference type="EC" id="1.3.5.6"/>
    </reaction>
</comment>
<gene>
    <name evidence="9" type="primary">zds</name>
    <name evidence="9" type="ORF">KME28_19475</name>
</gene>
<dbReference type="GO" id="GO:0016719">
    <property type="term" value="F:9,9'-di-cis-zeta-carotene desaturase activity"/>
    <property type="evidence" value="ECO:0007669"/>
    <property type="project" value="UniProtKB-EC"/>
</dbReference>
<dbReference type="InterPro" id="IPR002937">
    <property type="entry name" value="Amino_oxidase"/>
</dbReference>
<dbReference type="PANTHER" id="PTHR42923:SF41">
    <property type="entry name" value="ZETA-CAROTENE DESATURASE, CHLOROPLASTIC_CHROMOPLASTIC"/>
    <property type="match status" value="1"/>
</dbReference>
<dbReference type="InterPro" id="IPR014103">
    <property type="entry name" value="Zeta_caro_desat"/>
</dbReference>
<name>A0A9E3LUZ0_9NOST</name>